<proteinExistence type="predicted"/>
<dbReference type="PROSITE" id="PS01124">
    <property type="entry name" value="HTH_ARAC_FAMILY_2"/>
    <property type="match status" value="1"/>
</dbReference>
<sequence>MRLSISQRIVFTLKPRVAWPQALPVGIDYAQRMTFSTDFPIYKVDSFTQASITGNRFYLSSFEDHIKVHTFLEKPHRHDFYTIILFTQGCGEYTIDFKKYPISKGTVFFLSPGQLHKWQVEEEVKGFIIFFNPDFYLLEHPNSKLYSFPFFNALSNDPLIPLSETGLEQALDVVRLMEREYQMQAYKQDEVIGDFLDVLLILLARSYKGRTMPEKTSTRLLSQIRLLESLVEEHFTEHQPVTFYAERLHVTPKHLNTICKAATGRTTVELVQQRTVLEAKRLLAHSNYTVSEIASKLGYTDNSYFSRFFKKHARETPEQFRKSCLF</sequence>
<dbReference type="PANTHER" id="PTHR43280">
    <property type="entry name" value="ARAC-FAMILY TRANSCRIPTIONAL REGULATOR"/>
    <property type="match status" value="1"/>
</dbReference>
<dbReference type="EMBL" id="VFRQ01000016">
    <property type="protein sequence ID" value="TPE41021.1"/>
    <property type="molecule type" value="Genomic_DNA"/>
</dbReference>
<dbReference type="InterPro" id="IPR009057">
    <property type="entry name" value="Homeodomain-like_sf"/>
</dbReference>
<evidence type="ECO:0000256" key="2">
    <source>
        <dbReference type="ARBA" id="ARBA00023125"/>
    </source>
</evidence>
<dbReference type="InterPro" id="IPR020449">
    <property type="entry name" value="Tscrpt_reg_AraC-type_HTH"/>
</dbReference>
<evidence type="ECO:0000313" key="6">
    <source>
        <dbReference type="Proteomes" id="UP000316727"/>
    </source>
</evidence>
<dbReference type="InterPro" id="IPR018060">
    <property type="entry name" value="HTH_AraC"/>
</dbReference>
<keyword evidence="6" id="KW-1185">Reference proteome</keyword>
<dbReference type="PANTHER" id="PTHR43280:SF32">
    <property type="entry name" value="TRANSCRIPTIONAL REGULATORY PROTEIN"/>
    <property type="match status" value="1"/>
</dbReference>
<keyword evidence="2" id="KW-0238">DNA-binding</keyword>
<protein>
    <submittedName>
        <fullName evidence="5">Helix-turn-helix domain-containing protein</fullName>
    </submittedName>
</protein>
<name>A0A501W1A3_9BACT</name>
<dbReference type="InterPro" id="IPR037923">
    <property type="entry name" value="HTH-like"/>
</dbReference>
<dbReference type="GO" id="GO:0003700">
    <property type="term" value="F:DNA-binding transcription factor activity"/>
    <property type="evidence" value="ECO:0007669"/>
    <property type="project" value="InterPro"/>
</dbReference>
<dbReference type="Pfam" id="PF02311">
    <property type="entry name" value="AraC_binding"/>
    <property type="match status" value="1"/>
</dbReference>
<feature type="domain" description="HTH araC/xylS-type" evidence="4">
    <location>
        <begin position="225"/>
        <end position="323"/>
    </location>
</feature>
<organism evidence="5 6">
    <name type="scientific">Pontibacter mangrovi</name>
    <dbReference type="NCBI Taxonomy" id="2589816"/>
    <lineage>
        <taxon>Bacteria</taxon>
        <taxon>Pseudomonadati</taxon>
        <taxon>Bacteroidota</taxon>
        <taxon>Cytophagia</taxon>
        <taxon>Cytophagales</taxon>
        <taxon>Hymenobacteraceae</taxon>
        <taxon>Pontibacter</taxon>
    </lineage>
</organism>
<dbReference type="Gene3D" id="2.60.120.10">
    <property type="entry name" value="Jelly Rolls"/>
    <property type="match status" value="1"/>
</dbReference>
<dbReference type="Proteomes" id="UP000316727">
    <property type="component" value="Unassembled WGS sequence"/>
</dbReference>
<dbReference type="Gene3D" id="1.10.10.60">
    <property type="entry name" value="Homeodomain-like"/>
    <property type="match status" value="1"/>
</dbReference>
<gene>
    <name evidence="5" type="ORF">FJM65_19440</name>
</gene>
<dbReference type="SMART" id="SM00342">
    <property type="entry name" value="HTH_ARAC"/>
    <property type="match status" value="1"/>
</dbReference>
<reference evidence="5 6" key="1">
    <citation type="submission" date="2019-06" db="EMBL/GenBank/DDBJ databases">
        <title>A novel bacterium of genus Pontibacter, isolated from marine sediment.</title>
        <authorList>
            <person name="Huang H."/>
            <person name="Mo K."/>
            <person name="Hu Y."/>
        </authorList>
    </citation>
    <scope>NUCLEOTIDE SEQUENCE [LARGE SCALE GENOMIC DNA]</scope>
    <source>
        <strain evidence="5 6">HB172049</strain>
    </source>
</reference>
<evidence type="ECO:0000256" key="3">
    <source>
        <dbReference type="ARBA" id="ARBA00023163"/>
    </source>
</evidence>
<dbReference type="InterPro" id="IPR003313">
    <property type="entry name" value="AraC-bd"/>
</dbReference>
<dbReference type="AlphaFoldDB" id="A0A501W1A3"/>
<dbReference type="Pfam" id="PF12833">
    <property type="entry name" value="HTH_18"/>
    <property type="match status" value="1"/>
</dbReference>
<comment type="caution">
    <text evidence="5">The sequence shown here is derived from an EMBL/GenBank/DDBJ whole genome shotgun (WGS) entry which is preliminary data.</text>
</comment>
<dbReference type="PRINTS" id="PR00032">
    <property type="entry name" value="HTHARAC"/>
</dbReference>
<dbReference type="SUPFAM" id="SSF51215">
    <property type="entry name" value="Regulatory protein AraC"/>
    <property type="match status" value="1"/>
</dbReference>
<evidence type="ECO:0000313" key="5">
    <source>
        <dbReference type="EMBL" id="TPE41021.1"/>
    </source>
</evidence>
<dbReference type="InterPro" id="IPR014710">
    <property type="entry name" value="RmlC-like_jellyroll"/>
</dbReference>
<evidence type="ECO:0000259" key="4">
    <source>
        <dbReference type="PROSITE" id="PS01124"/>
    </source>
</evidence>
<dbReference type="SUPFAM" id="SSF46689">
    <property type="entry name" value="Homeodomain-like"/>
    <property type="match status" value="1"/>
</dbReference>
<keyword evidence="1" id="KW-0805">Transcription regulation</keyword>
<accession>A0A501W1A3</accession>
<dbReference type="OrthoDB" id="9793451at2"/>
<evidence type="ECO:0000256" key="1">
    <source>
        <dbReference type="ARBA" id="ARBA00023015"/>
    </source>
</evidence>
<dbReference type="GO" id="GO:0043565">
    <property type="term" value="F:sequence-specific DNA binding"/>
    <property type="evidence" value="ECO:0007669"/>
    <property type="project" value="InterPro"/>
</dbReference>
<keyword evidence="3" id="KW-0804">Transcription</keyword>